<dbReference type="InterPro" id="IPR025297">
    <property type="entry name" value="DUF4159"/>
</dbReference>
<proteinExistence type="predicted"/>
<dbReference type="Proteomes" id="UP000192611">
    <property type="component" value="Unassembled WGS sequence"/>
</dbReference>
<evidence type="ECO:0000313" key="2">
    <source>
        <dbReference type="EMBL" id="OQX90551.1"/>
    </source>
</evidence>
<dbReference type="EMBL" id="NATQ01000043">
    <property type="protein sequence ID" value="OQX90551.1"/>
    <property type="molecule type" value="Genomic_DNA"/>
</dbReference>
<protein>
    <recommendedName>
        <fullName evidence="1">DUF4159 domain-containing protein</fullName>
    </recommendedName>
</protein>
<dbReference type="AlphaFoldDB" id="A0A1W9S112"/>
<feature type="domain" description="DUF4159" evidence="1">
    <location>
        <begin position="35"/>
        <end position="185"/>
    </location>
</feature>
<reference evidence="3" key="1">
    <citation type="submission" date="2017-03" db="EMBL/GenBank/DDBJ databases">
        <title>Novel pathways for hydrocarbon cycling and metabolic interdependencies in hydrothermal sediment communities.</title>
        <authorList>
            <person name="Dombrowski N."/>
            <person name="Seitz K."/>
            <person name="Teske A."/>
            <person name="Baker B."/>
        </authorList>
    </citation>
    <scope>NUCLEOTIDE SEQUENCE [LARGE SCALE GENOMIC DNA]</scope>
</reference>
<dbReference type="Pfam" id="PF13709">
    <property type="entry name" value="DUF4159"/>
    <property type="match status" value="1"/>
</dbReference>
<evidence type="ECO:0000313" key="3">
    <source>
        <dbReference type="Proteomes" id="UP000192611"/>
    </source>
</evidence>
<sequence>MVLMMKLIRQCGYILITIVVVASTANRVIGEDIVIAKLRYGGGGDWYANPTSLPNLHYEVENRTGISMADIEEDVVVSLSDPNLQSYPIINITGHGRIAFTEEERRALVDYLKGGGFLHADDNYGMDEYFRAEMEAIFGEGCLVELPKSHLIYHCFYDLDGLPKIHEHHGGPPKGYGIFIDGGLCIDALKFCDFIY</sequence>
<name>A0A1W9S112_9BACT</name>
<evidence type="ECO:0000259" key="1">
    <source>
        <dbReference type="Pfam" id="PF13709"/>
    </source>
</evidence>
<accession>A0A1W9S112</accession>
<comment type="caution">
    <text evidence="2">The sequence shown here is derived from an EMBL/GenBank/DDBJ whole genome shotgun (WGS) entry which is preliminary data.</text>
</comment>
<organism evidence="2 3">
    <name type="scientific">Candidatus Coatesbacteria bacterium 4484_99</name>
    <dbReference type="NCBI Taxonomy" id="1970774"/>
    <lineage>
        <taxon>Bacteria</taxon>
        <taxon>Candidatus Coatesiibacteriota</taxon>
    </lineage>
</organism>
<gene>
    <name evidence="2" type="ORF">B6D57_02635</name>
</gene>
<dbReference type="Gene3D" id="3.40.50.12140">
    <property type="entry name" value="Domain of unknown function DUF4159"/>
    <property type="match status" value="1"/>
</dbReference>